<evidence type="ECO:0000313" key="3">
    <source>
        <dbReference type="Proteomes" id="UP000185221"/>
    </source>
</evidence>
<keyword evidence="3" id="KW-1185">Reference proteome</keyword>
<feature type="chain" id="PRO_5012500851" description="Lipoprotein" evidence="1">
    <location>
        <begin position="21"/>
        <end position="328"/>
    </location>
</feature>
<evidence type="ECO:0000256" key="1">
    <source>
        <dbReference type="SAM" id="SignalP"/>
    </source>
</evidence>
<reference evidence="3" key="1">
    <citation type="submission" date="2016-11" db="EMBL/GenBank/DDBJ databases">
        <authorList>
            <person name="Varghese N."/>
            <person name="Submissions S."/>
        </authorList>
    </citation>
    <scope>NUCLEOTIDE SEQUENCE [LARGE SCALE GENOMIC DNA]</scope>
    <source>
        <strain evidence="3">DSM 15292</strain>
    </source>
</reference>
<sequence>MKKVYYLLLASFLFFGFACSTSTPTSNLSEEDEIENTIEHSSESFIGDFVTEEYKNREDGYDWTVVRILQNELGELLAEISSRSDLKRPSCRWATQLDPLDEQTLVTSFMDATILFKVKGDSLWIEGDSPEADETLHFFCNGGASLKNIYTRIHEPLDESQIKNFTFDQTLSLQGIDFEIKATEQNPYTILEISPRGLEIDNSKVNHQIDGGYIKSEIEDLNSDGWPEVLVYFNTYGLEMKASLIGYSVNNGKSMSRISMPELTEEQKEGFRGMDEFAIVETSLIRRFPTYQLDGENWTPTGKTRQIQYKLRNGEASREFYVVNVYEY</sequence>
<dbReference type="Proteomes" id="UP000185221">
    <property type="component" value="Unassembled WGS sequence"/>
</dbReference>
<dbReference type="PROSITE" id="PS51257">
    <property type="entry name" value="PROKAR_LIPOPROTEIN"/>
    <property type="match status" value="1"/>
</dbReference>
<accession>A0A1N6EKQ4</accession>
<name>A0A1N6EKQ4_9BACT</name>
<dbReference type="EMBL" id="FSRC01000001">
    <property type="protein sequence ID" value="SIN83501.1"/>
    <property type="molecule type" value="Genomic_DNA"/>
</dbReference>
<gene>
    <name evidence="2" type="ORF">SAMN05444394_2253</name>
</gene>
<dbReference type="AlphaFoldDB" id="A0A1N6EKQ4"/>
<keyword evidence="1" id="KW-0732">Signal</keyword>
<proteinExistence type="predicted"/>
<organism evidence="2 3">
    <name type="scientific">Algoriphagus halophilus</name>
    <dbReference type="NCBI Taxonomy" id="226505"/>
    <lineage>
        <taxon>Bacteria</taxon>
        <taxon>Pseudomonadati</taxon>
        <taxon>Bacteroidota</taxon>
        <taxon>Cytophagia</taxon>
        <taxon>Cytophagales</taxon>
        <taxon>Cyclobacteriaceae</taxon>
        <taxon>Algoriphagus</taxon>
    </lineage>
</organism>
<evidence type="ECO:0000313" key="2">
    <source>
        <dbReference type="EMBL" id="SIN83501.1"/>
    </source>
</evidence>
<dbReference type="STRING" id="226505.SAMN05444394_2253"/>
<feature type="signal peptide" evidence="1">
    <location>
        <begin position="1"/>
        <end position="20"/>
    </location>
</feature>
<protein>
    <recommendedName>
        <fullName evidence="4">Lipoprotein</fullName>
    </recommendedName>
</protein>
<evidence type="ECO:0008006" key="4">
    <source>
        <dbReference type="Google" id="ProtNLM"/>
    </source>
</evidence>
<dbReference type="RefSeq" id="WP_074224906.1">
    <property type="nucleotide sequence ID" value="NZ_FSRC01000001.1"/>
</dbReference>
<dbReference type="OrthoDB" id="946181at2"/>